<sequence>MENQSLVTEFVLLGFTMDPRINIALFVLFLLIYGITIGGNGLIICMVIGNHQLHKPMYFFLCMLSFLDLGYSSTALPKLLTDLLSTERLISLSACVIQMYVILLVEGSECLLLAVMAYDRYVAICHPLHYPVLMRWGNCCKLVFLVFFITFMLTIFPSIFTPVTFCFNRINHFMCEMLAVLKLSCVNISDNELVIFSVSFLSLLLPLTLILLSYAFIIRSVLKLRSAGRSKAFSTCTSHLGVVALYFGTVMLMYFGPSSMYSTDQEKYSAIFYVIISPMLNPLIYSLNNREVKETFKKVLTKLSS</sequence>
<proteinExistence type="inferred from homology"/>
<evidence type="ECO:0000256" key="11">
    <source>
        <dbReference type="RuleBase" id="RU363047"/>
    </source>
</evidence>
<evidence type="ECO:0000313" key="14">
    <source>
        <dbReference type="Proteomes" id="UP000824782"/>
    </source>
</evidence>
<keyword evidence="14" id="KW-1185">Reference proteome</keyword>
<gene>
    <name evidence="13" type="ORF">GDO81_019365</name>
</gene>
<evidence type="ECO:0000313" key="13">
    <source>
        <dbReference type="EMBL" id="KAG8540405.1"/>
    </source>
</evidence>
<feature type="transmembrane region" description="Helical" evidence="11">
    <location>
        <begin position="139"/>
        <end position="160"/>
    </location>
</feature>
<keyword evidence="9 10" id="KW-0807">Transducer</keyword>
<organism evidence="13 14">
    <name type="scientific">Engystomops pustulosus</name>
    <name type="common">Tungara frog</name>
    <name type="synonym">Physalaemus pustulosus</name>
    <dbReference type="NCBI Taxonomy" id="76066"/>
    <lineage>
        <taxon>Eukaryota</taxon>
        <taxon>Metazoa</taxon>
        <taxon>Chordata</taxon>
        <taxon>Craniata</taxon>
        <taxon>Vertebrata</taxon>
        <taxon>Euteleostomi</taxon>
        <taxon>Amphibia</taxon>
        <taxon>Batrachia</taxon>
        <taxon>Anura</taxon>
        <taxon>Neobatrachia</taxon>
        <taxon>Hyloidea</taxon>
        <taxon>Leptodactylidae</taxon>
        <taxon>Leiuperinae</taxon>
        <taxon>Engystomops</taxon>
    </lineage>
</organism>
<feature type="transmembrane region" description="Helical" evidence="11">
    <location>
        <begin position="193"/>
        <end position="217"/>
    </location>
</feature>
<evidence type="ECO:0000256" key="9">
    <source>
        <dbReference type="ARBA" id="ARBA00023224"/>
    </source>
</evidence>
<keyword evidence="3 10" id="KW-0812">Transmembrane</keyword>
<evidence type="ECO:0000256" key="1">
    <source>
        <dbReference type="ARBA" id="ARBA00004651"/>
    </source>
</evidence>
<dbReference type="PROSITE" id="PS50262">
    <property type="entry name" value="G_PROTEIN_RECEP_F1_2"/>
    <property type="match status" value="1"/>
</dbReference>
<name>A0AAV6YZJ2_ENGPU</name>
<dbReference type="FunFam" id="1.20.1070.10:FF:000015">
    <property type="entry name" value="Olfactory receptor"/>
    <property type="match status" value="1"/>
</dbReference>
<dbReference type="Proteomes" id="UP000824782">
    <property type="component" value="Unassembled WGS sequence"/>
</dbReference>
<comment type="similarity">
    <text evidence="10">Belongs to the G-protein coupled receptor 1 family.</text>
</comment>
<evidence type="ECO:0000256" key="6">
    <source>
        <dbReference type="ARBA" id="ARBA00023040"/>
    </source>
</evidence>
<keyword evidence="11" id="KW-0716">Sensory transduction</keyword>
<comment type="caution">
    <text evidence="13">The sequence shown here is derived from an EMBL/GenBank/DDBJ whole genome shotgun (WGS) entry which is preliminary data.</text>
</comment>
<dbReference type="GO" id="GO:0004984">
    <property type="term" value="F:olfactory receptor activity"/>
    <property type="evidence" value="ECO:0007669"/>
    <property type="project" value="InterPro"/>
</dbReference>
<dbReference type="InterPro" id="IPR000725">
    <property type="entry name" value="Olfact_rcpt"/>
</dbReference>
<evidence type="ECO:0000256" key="10">
    <source>
        <dbReference type="RuleBase" id="RU000688"/>
    </source>
</evidence>
<feature type="transmembrane region" description="Helical" evidence="11">
    <location>
        <begin position="57"/>
        <end position="76"/>
    </location>
</feature>
<dbReference type="EMBL" id="WNYA01010564">
    <property type="protein sequence ID" value="KAG8540405.1"/>
    <property type="molecule type" value="Genomic_DNA"/>
</dbReference>
<feature type="transmembrane region" description="Helical" evidence="11">
    <location>
        <begin position="96"/>
        <end position="118"/>
    </location>
</feature>
<dbReference type="CDD" id="cd13954">
    <property type="entry name" value="7tmA_OR"/>
    <property type="match status" value="1"/>
</dbReference>
<keyword evidence="8 10" id="KW-0675">Receptor</keyword>
<dbReference type="PANTHER" id="PTHR26452">
    <property type="entry name" value="OLFACTORY RECEPTOR"/>
    <property type="match status" value="1"/>
</dbReference>
<accession>A0AAV6YZJ2</accession>
<dbReference type="InterPro" id="IPR017452">
    <property type="entry name" value="GPCR_Rhodpsn_7TM"/>
</dbReference>
<keyword evidence="7 11" id="KW-0472">Membrane</keyword>
<dbReference type="PRINTS" id="PR00237">
    <property type="entry name" value="GPCRRHODOPSN"/>
</dbReference>
<keyword evidence="5 11" id="KW-1133">Transmembrane helix</keyword>
<dbReference type="Pfam" id="PF13853">
    <property type="entry name" value="7tm_4"/>
    <property type="match status" value="1"/>
</dbReference>
<protein>
    <recommendedName>
        <fullName evidence="11">Olfactory receptor</fullName>
    </recommendedName>
</protein>
<evidence type="ECO:0000259" key="12">
    <source>
        <dbReference type="PROSITE" id="PS50262"/>
    </source>
</evidence>
<feature type="transmembrane region" description="Helical" evidence="11">
    <location>
        <begin position="238"/>
        <end position="256"/>
    </location>
</feature>
<dbReference type="GO" id="GO:0004930">
    <property type="term" value="F:G protein-coupled receptor activity"/>
    <property type="evidence" value="ECO:0007669"/>
    <property type="project" value="UniProtKB-KW"/>
</dbReference>
<dbReference type="InterPro" id="IPR050516">
    <property type="entry name" value="Olfactory_GPCR"/>
</dbReference>
<dbReference type="AlphaFoldDB" id="A0AAV6YZJ2"/>
<comment type="subcellular location">
    <subcellularLocation>
        <location evidence="1 11">Cell membrane</location>
        <topology evidence="1 11">Multi-pass membrane protein</topology>
    </subcellularLocation>
</comment>
<feature type="transmembrane region" description="Helical" evidence="11">
    <location>
        <begin position="268"/>
        <end position="288"/>
    </location>
</feature>
<evidence type="ECO:0000256" key="7">
    <source>
        <dbReference type="ARBA" id="ARBA00023136"/>
    </source>
</evidence>
<feature type="domain" description="G-protein coupled receptors family 1 profile" evidence="12">
    <location>
        <begin position="39"/>
        <end position="285"/>
    </location>
</feature>
<dbReference type="InterPro" id="IPR000276">
    <property type="entry name" value="GPCR_Rhodpsn"/>
</dbReference>
<evidence type="ECO:0000256" key="5">
    <source>
        <dbReference type="ARBA" id="ARBA00022989"/>
    </source>
</evidence>
<evidence type="ECO:0000256" key="3">
    <source>
        <dbReference type="ARBA" id="ARBA00022692"/>
    </source>
</evidence>
<dbReference type="Gene3D" id="1.20.1070.10">
    <property type="entry name" value="Rhodopsin 7-helix transmembrane proteins"/>
    <property type="match status" value="1"/>
</dbReference>
<reference evidence="13" key="1">
    <citation type="thesis" date="2020" institute="ProQuest LLC" country="789 East Eisenhower Parkway, Ann Arbor, MI, USA">
        <title>Comparative Genomics and Chromosome Evolution.</title>
        <authorList>
            <person name="Mudd A.B."/>
        </authorList>
    </citation>
    <scope>NUCLEOTIDE SEQUENCE</scope>
    <source>
        <strain evidence="13">237g6f4</strain>
        <tissue evidence="13">Blood</tissue>
    </source>
</reference>
<keyword evidence="4 11" id="KW-0552">Olfaction</keyword>
<evidence type="ECO:0000256" key="4">
    <source>
        <dbReference type="ARBA" id="ARBA00022725"/>
    </source>
</evidence>
<keyword evidence="6 10" id="KW-0297">G-protein coupled receptor</keyword>
<evidence type="ECO:0000256" key="2">
    <source>
        <dbReference type="ARBA" id="ARBA00022475"/>
    </source>
</evidence>
<dbReference type="PROSITE" id="PS00237">
    <property type="entry name" value="G_PROTEIN_RECEP_F1_1"/>
    <property type="match status" value="1"/>
</dbReference>
<feature type="transmembrane region" description="Helical" evidence="11">
    <location>
        <begin position="23"/>
        <end position="45"/>
    </location>
</feature>
<keyword evidence="2 11" id="KW-1003">Cell membrane</keyword>
<dbReference type="SUPFAM" id="SSF81321">
    <property type="entry name" value="Family A G protein-coupled receptor-like"/>
    <property type="match status" value="1"/>
</dbReference>
<evidence type="ECO:0000256" key="8">
    <source>
        <dbReference type="ARBA" id="ARBA00023170"/>
    </source>
</evidence>
<dbReference type="PRINTS" id="PR00245">
    <property type="entry name" value="OLFACTORYR"/>
</dbReference>
<dbReference type="GO" id="GO:0005886">
    <property type="term" value="C:plasma membrane"/>
    <property type="evidence" value="ECO:0007669"/>
    <property type="project" value="UniProtKB-SubCell"/>
</dbReference>